<dbReference type="RefSeq" id="WP_227261015.1">
    <property type="nucleotide sequence ID" value="NZ_BAAADU010000002.1"/>
</dbReference>
<evidence type="ECO:0000256" key="1">
    <source>
        <dbReference type="ARBA" id="ARBA00023002"/>
    </source>
</evidence>
<dbReference type="SUPFAM" id="SSF52283">
    <property type="entry name" value="Formate/glycerate dehydrogenase catalytic domain-like"/>
    <property type="match status" value="1"/>
</dbReference>
<evidence type="ECO:0000313" key="6">
    <source>
        <dbReference type="EMBL" id="GAA0651397.1"/>
    </source>
</evidence>
<sequence>MNIDHLGIHDSVSIVFPPERLRDALESVDPDVSIVGDDLDSVDAVVTFLHRDAFLDSVEWVHSIQAGYDRFPLDDFADAGVAFTNSSGIHGASVGEYAVGQMLALARRLHTFRDAQHEREWTRPDWDEPFTLFDERLTVVGLGALGQGIARRADGVGMRVTGVRRTPVKTPHTRAVYGPQDLHDAIADARFVALACPLTDDTEGLFGPDEFAAMRDDAYLVNVARGEVVQEDALVDALDAGELAGAALDVFEDEPLDSDSPLWDYEDVLVTPHAAAAERDYYEHIADLVRQNVLHANADEEFVNRVA</sequence>
<evidence type="ECO:0000256" key="2">
    <source>
        <dbReference type="ARBA" id="ARBA00023027"/>
    </source>
</evidence>
<proteinExistence type="inferred from homology"/>
<dbReference type="PANTHER" id="PTHR43333:SF1">
    <property type="entry name" value="D-ISOMER SPECIFIC 2-HYDROXYACID DEHYDROGENASE NAD-BINDING DOMAIN-CONTAINING PROTEIN"/>
    <property type="match status" value="1"/>
</dbReference>
<dbReference type="NCBIfam" id="NF041369">
    <property type="entry name" value="Dhydh_Halo"/>
    <property type="match status" value="1"/>
</dbReference>
<dbReference type="CDD" id="cd05300">
    <property type="entry name" value="2-Hacid_dh_1"/>
    <property type="match status" value="1"/>
</dbReference>
<feature type="domain" description="D-isomer specific 2-hydroxyacid dehydrogenase catalytic" evidence="4">
    <location>
        <begin position="54"/>
        <end position="306"/>
    </location>
</feature>
<gene>
    <name evidence="6" type="ORF">GCM10009019_12950</name>
</gene>
<comment type="caution">
    <text evidence="6">The sequence shown here is derived from an EMBL/GenBank/DDBJ whole genome shotgun (WGS) entry which is preliminary data.</text>
</comment>
<dbReference type="InterPro" id="IPR006139">
    <property type="entry name" value="D-isomer_2_OHA_DH_cat_dom"/>
</dbReference>
<accession>A0AAV3T159</accession>
<dbReference type="GO" id="GO:0051287">
    <property type="term" value="F:NAD binding"/>
    <property type="evidence" value="ECO:0007669"/>
    <property type="project" value="InterPro"/>
</dbReference>
<dbReference type="GeneID" id="68574036"/>
<dbReference type="Pfam" id="PF00389">
    <property type="entry name" value="2-Hacid_dh"/>
    <property type="match status" value="1"/>
</dbReference>
<dbReference type="Gene3D" id="3.40.50.720">
    <property type="entry name" value="NAD(P)-binding Rossmann-like Domain"/>
    <property type="match status" value="2"/>
</dbReference>
<dbReference type="EMBL" id="BAAADU010000002">
    <property type="protein sequence ID" value="GAA0651397.1"/>
    <property type="molecule type" value="Genomic_DNA"/>
</dbReference>
<dbReference type="FunFam" id="3.40.50.720:FF:000363">
    <property type="entry name" value="D-isomer specific 2-hydroxyacid dehydrogenase"/>
    <property type="match status" value="1"/>
</dbReference>
<keyword evidence="7" id="KW-1185">Reference proteome</keyword>
<dbReference type="InterPro" id="IPR036291">
    <property type="entry name" value="NAD(P)-bd_dom_sf"/>
</dbReference>
<organism evidence="6 7">
    <name type="scientific">Salarchaeum japonicum</name>
    <dbReference type="NCBI Taxonomy" id="555573"/>
    <lineage>
        <taxon>Archaea</taxon>
        <taxon>Methanobacteriati</taxon>
        <taxon>Methanobacteriota</taxon>
        <taxon>Stenosarchaea group</taxon>
        <taxon>Halobacteria</taxon>
        <taxon>Halobacteriales</taxon>
        <taxon>Halobacteriaceae</taxon>
    </lineage>
</organism>
<comment type="similarity">
    <text evidence="3">Belongs to the D-isomer specific 2-hydroxyacid dehydrogenase family.</text>
</comment>
<keyword evidence="1 3" id="KW-0560">Oxidoreductase</keyword>
<dbReference type="SUPFAM" id="SSF51735">
    <property type="entry name" value="NAD(P)-binding Rossmann-fold domains"/>
    <property type="match status" value="1"/>
</dbReference>
<keyword evidence="2" id="KW-0520">NAD</keyword>
<dbReference type="InterPro" id="IPR006140">
    <property type="entry name" value="D-isomer_DH_NAD-bd"/>
</dbReference>
<dbReference type="Pfam" id="PF02826">
    <property type="entry name" value="2-Hacid_dh_C"/>
    <property type="match status" value="1"/>
</dbReference>
<evidence type="ECO:0000313" key="7">
    <source>
        <dbReference type="Proteomes" id="UP001500194"/>
    </source>
</evidence>
<evidence type="ECO:0000259" key="4">
    <source>
        <dbReference type="Pfam" id="PF00389"/>
    </source>
</evidence>
<feature type="domain" description="D-isomer specific 2-hydroxyacid dehydrogenase NAD-binding" evidence="5">
    <location>
        <begin position="100"/>
        <end position="275"/>
    </location>
</feature>
<dbReference type="PANTHER" id="PTHR43333">
    <property type="entry name" value="2-HACID_DH_C DOMAIN-CONTAINING PROTEIN"/>
    <property type="match status" value="1"/>
</dbReference>
<dbReference type="InterPro" id="IPR054891">
    <property type="entry name" value="Dhydh_Halo"/>
</dbReference>
<dbReference type="Proteomes" id="UP001500194">
    <property type="component" value="Unassembled WGS sequence"/>
</dbReference>
<dbReference type="GO" id="GO:0016616">
    <property type="term" value="F:oxidoreductase activity, acting on the CH-OH group of donors, NAD or NADP as acceptor"/>
    <property type="evidence" value="ECO:0007669"/>
    <property type="project" value="InterPro"/>
</dbReference>
<evidence type="ECO:0000256" key="3">
    <source>
        <dbReference type="RuleBase" id="RU003719"/>
    </source>
</evidence>
<evidence type="ECO:0000259" key="5">
    <source>
        <dbReference type="Pfam" id="PF02826"/>
    </source>
</evidence>
<dbReference type="AlphaFoldDB" id="A0AAV3T159"/>
<protein>
    <submittedName>
        <fullName evidence="6">D-2-hydroxyacid dehydrogenase</fullName>
    </submittedName>
</protein>
<name>A0AAV3T159_9EURY</name>
<reference evidence="6 7" key="1">
    <citation type="journal article" date="2019" name="Int. J. Syst. Evol. Microbiol.">
        <title>The Global Catalogue of Microorganisms (GCM) 10K type strain sequencing project: providing services to taxonomists for standard genome sequencing and annotation.</title>
        <authorList>
            <consortium name="The Broad Institute Genomics Platform"/>
            <consortium name="The Broad Institute Genome Sequencing Center for Infectious Disease"/>
            <person name="Wu L."/>
            <person name="Ma J."/>
        </authorList>
    </citation>
    <scope>NUCLEOTIDE SEQUENCE [LARGE SCALE GENOMIC DNA]</scope>
    <source>
        <strain evidence="6 7">JCM 16327</strain>
    </source>
</reference>